<evidence type="ECO:0000256" key="4">
    <source>
        <dbReference type="ARBA" id="ARBA00022824"/>
    </source>
</evidence>
<feature type="transmembrane region" description="Helical" evidence="8">
    <location>
        <begin position="6"/>
        <end position="32"/>
    </location>
</feature>
<evidence type="ECO:0000256" key="2">
    <source>
        <dbReference type="ARBA" id="ARBA00005512"/>
    </source>
</evidence>
<dbReference type="InterPro" id="IPR009613">
    <property type="entry name" value="LMF"/>
</dbReference>
<dbReference type="GO" id="GO:0005789">
    <property type="term" value="C:endoplasmic reticulum membrane"/>
    <property type="evidence" value="ECO:0007669"/>
    <property type="project" value="UniProtKB-SubCell"/>
</dbReference>
<evidence type="ECO:0000256" key="3">
    <source>
        <dbReference type="ARBA" id="ARBA00022692"/>
    </source>
</evidence>
<dbReference type="Pfam" id="PF25179">
    <property type="entry name" value="LMF1_C"/>
    <property type="match status" value="1"/>
</dbReference>
<feature type="domain" description="Lipase maturation factor 1/2 C-terminal" evidence="10">
    <location>
        <begin position="200"/>
        <end position="346"/>
    </location>
</feature>
<comment type="caution">
    <text evidence="11">The sequence shown here is derived from an EMBL/GenBank/DDBJ whole genome shotgun (WGS) entry which is preliminary data.</text>
</comment>
<feature type="domain" description="Lipase maturation factor 1/2 N-terminal" evidence="9">
    <location>
        <begin position="3"/>
        <end position="37"/>
    </location>
</feature>
<evidence type="ECO:0000256" key="1">
    <source>
        <dbReference type="ARBA" id="ARBA00004477"/>
    </source>
</evidence>
<evidence type="ECO:0000256" key="6">
    <source>
        <dbReference type="ARBA" id="ARBA00023136"/>
    </source>
</evidence>
<keyword evidence="7" id="KW-0325">Glycoprotein</keyword>
<organism evidence="11 12">
    <name type="scientific">Elysia chlorotica</name>
    <name type="common">Eastern emerald elysia</name>
    <name type="synonym">Sea slug</name>
    <dbReference type="NCBI Taxonomy" id="188477"/>
    <lineage>
        <taxon>Eukaryota</taxon>
        <taxon>Metazoa</taxon>
        <taxon>Spiralia</taxon>
        <taxon>Lophotrochozoa</taxon>
        <taxon>Mollusca</taxon>
        <taxon>Gastropoda</taxon>
        <taxon>Heterobranchia</taxon>
        <taxon>Euthyneura</taxon>
        <taxon>Panpulmonata</taxon>
        <taxon>Sacoglossa</taxon>
        <taxon>Placobranchoidea</taxon>
        <taxon>Plakobranchidae</taxon>
        <taxon>Elysia</taxon>
    </lineage>
</organism>
<keyword evidence="5 8" id="KW-1133">Transmembrane helix</keyword>
<keyword evidence="6 8" id="KW-0472">Membrane</keyword>
<evidence type="ECO:0000259" key="10">
    <source>
        <dbReference type="Pfam" id="PF25179"/>
    </source>
</evidence>
<evidence type="ECO:0000259" key="9">
    <source>
        <dbReference type="Pfam" id="PF06762"/>
    </source>
</evidence>
<keyword evidence="3 8" id="KW-0812">Transmembrane</keyword>
<dbReference type="GO" id="GO:0051604">
    <property type="term" value="P:protein maturation"/>
    <property type="evidence" value="ECO:0007669"/>
    <property type="project" value="InterPro"/>
</dbReference>
<evidence type="ECO:0000256" key="5">
    <source>
        <dbReference type="ARBA" id="ARBA00022989"/>
    </source>
</evidence>
<dbReference type="InterPro" id="IPR057434">
    <property type="entry name" value="LMF1/2_N"/>
</dbReference>
<name>A0A433TFD1_ELYCH</name>
<accession>A0A433TFD1</accession>
<feature type="transmembrane region" description="Helical" evidence="8">
    <location>
        <begin position="117"/>
        <end position="136"/>
    </location>
</feature>
<proteinExistence type="inferred from homology"/>
<keyword evidence="12" id="KW-1185">Reference proteome</keyword>
<reference evidence="11 12" key="1">
    <citation type="submission" date="2019-01" db="EMBL/GenBank/DDBJ databases">
        <title>A draft genome assembly of the solar-powered sea slug Elysia chlorotica.</title>
        <authorList>
            <person name="Cai H."/>
            <person name="Li Q."/>
            <person name="Fang X."/>
            <person name="Li J."/>
            <person name="Curtis N.E."/>
            <person name="Altenburger A."/>
            <person name="Shibata T."/>
            <person name="Feng M."/>
            <person name="Maeda T."/>
            <person name="Schwartz J.A."/>
            <person name="Shigenobu S."/>
            <person name="Lundholm N."/>
            <person name="Nishiyama T."/>
            <person name="Yang H."/>
            <person name="Hasebe M."/>
            <person name="Li S."/>
            <person name="Pierce S.K."/>
            <person name="Wang J."/>
        </authorList>
    </citation>
    <scope>NUCLEOTIDE SEQUENCE [LARGE SCALE GENOMIC DNA]</scope>
    <source>
        <strain evidence="11">EC2010</strain>
        <tissue evidence="11">Whole organism of an adult</tissue>
    </source>
</reference>
<dbReference type="Pfam" id="PF06762">
    <property type="entry name" value="LMF1"/>
    <property type="match status" value="1"/>
</dbReference>
<dbReference type="EMBL" id="RQTK01000404">
    <property type="protein sequence ID" value="RUS80219.1"/>
    <property type="molecule type" value="Genomic_DNA"/>
</dbReference>
<dbReference type="PANTHER" id="PTHR14463:SF5">
    <property type="entry name" value="LIPASE MATURATION FACTOR 2"/>
    <property type="match status" value="1"/>
</dbReference>
<keyword evidence="4 8" id="KW-0256">Endoplasmic reticulum</keyword>
<dbReference type="OrthoDB" id="434126at2759"/>
<evidence type="ECO:0000256" key="8">
    <source>
        <dbReference type="RuleBase" id="RU361229"/>
    </source>
</evidence>
<evidence type="ECO:0000313" key="12">
    <source>
        <dbReference type="Proteomes" id="UP000271974"/>
    </source>
</evidence>
<evidence type="ECO:0000313" key="11">
    <source>
        <dbReference type="EMBL" id="RUS80219.1"/>
    </source>
</evidence>
<dbReference type="AlphaFoldDB" id="A0A433TFD1"/>
<comment type="similarity">
    <text evidence="2 8">Belongs to the lipase maturation factor family.</text>
</comment>
<comment type="caution">
    <text evidence="8">Lacks conserved residue(s) required for the propagation of feature annotation.</text>
</comment>
<feature type="transmembrane region" description="Helical" evidence="8">
    <location>
        <begin position="148"/>
        <end position="170"/>
    </location>
</feature>
<comment type="subcellular location">
    <subcellularLocation>
        <location evidence="1 8">Endoplasmic reticulum membrane</location>
        <topology evidence="1 8">Multi-pass membrane protein</topology>
    </subcellularLocation>
</comment>
<sequence length="417" mass="47623">MIQTVLLQMMIIMTGNYNFFNLLTITLCIGLLDDNFFMFARPTTYNKANKKSASPGLGGRLQDLLRMSIPLVVLGYLGYLTVKLFALSVDTRNYSVSSKIVFTKKQFYQWLEQIMPITIYMGIASLGLEVLMALLRSVLYERGLFRKVVCTAGTVVFSLVALFMFTISLVPHSVLTRSSQAAIPGQVSQLHTYTRPFHMTSSYGLFRRMTGVEGRPEIILEGHPSERAAPEGWRTYHFLYKPGNMSETPAVVAPHQPRLDWQMWFAALGNYQNNPWFLHLVYRLLQGEPDVLELLAPHNPPFPSSGPPPKFVRATLYHYHFTHKEECIGKQRCYWWKREKKAEYLPSLALTDKSFVDYLKQAKLLSSGKTKAFRADNLLAKAVVWSREMIGQPEGFQFTFSMFGSSILAMFLNRAIF</sequence>
<comment type="function">
    <text evidence="8">Involved in the maturation of specific proteins in the endoplasmic reticulum.</text>
</comment>
<dbReference type="InterPro" id="IPR057433">
    <property type="entry name" value="LMF1/2_C"/>
</dbReference>
<dbReference type="STRING" id="188477.A0A433TFD1"/>
<dbReference type="PANTHER" id="PTHR14463">
    <property type="entry name" value="LIPASE MATURATION FACTOR"/>
    <property type="match status" value="1"/>
</dbReference>
<evidence type="ECO:0000256" key="7">
    <source>
        <dbReference type="ARBA" id="ARBA00023180"/>
    </source>
</evidence>
<feature type="transmembrane region" description="Helical" evidence="8">
    <location>
        <begin position="69"/>
        <end position="89"/>
    </location>
</feature>
<protein>
    <recommendedName>
        <fullName evidence="8">Lipase maturation factor</fullName>
    </recommendedName>
</protein>
<dbReference type="Proteomes" id="UP000271974">
    <property type="component" value="Unassembled WGS sequence"/>
</dbReference>
<gene>
    <name evidence="11" type="ORF">EGW08_012015</name>
</gene>